<dbReference type="InterPro" id="IPR050733">
    <property type="entry name" value="Vitellogenin/Apolipophorin"/>
</dbReference>
<keyword evidence="5" id="KW-0758">Storage protein</keyword>
<evidence type="ECO:0000256" key="7">
    <source>
        <dbReference type="ARBA" id="ARBA00023157"/>
    </source>
</evidence>
<dbReference type="InterPro" id="IPR014853">
    <property type="entry name" value="VWF/SSPO/ZAN-like_Cys-rich_dom"/>
</dbReference>
<name>A0A8K1RF39_9CRUS</name>
<dbReference type="Gene3D" id="1.25.10.20">
    <property type="entry name" value="Vitellinogen, superhelical"/>
    <property type="match status" value="1"/>
</dbReference>
<feature type="chain" id="PRO_5035459422" evidence="11">
    <location>
        <begin position="20"/>
        <end position="4104"/>
    </location>
</feature>
<comment type="subcellular location">
    <subcellularLocation>
        <location evidence="1">Secreted</location>
    </subcellularLocation>
</comment>
<dbReference type="SUPFAM" id="SSF56968">
    <property type="entry name" value="Lipovitellin-phosvitin complex, beta-sheet shell regions"/>
    <property type="match status" value="2"/>
</dbReference>
<reference evidence="14" key="1">
    <citation type="submission" date="2020-11" db="EMBL/GenBank/DDBJ databases">
        <title>Barnacle with a root-like body: structural and transcriptomic signatures of the interna, endoparasitic structure of the parasitic barnacle Sacculina yatsui.</title>
        <authorList>
            <person name="Wong Y.H."/>
            <person name="Okano K."/>
        </authorList>
    </citation>
    <scope>NUCLEOTIDE SEQUENCE</scope>
    <source>
        <tissue evidence="14">Endoparasitic structure interna</tissue>
    </source>
</reference>
<evidence type="ECO:0000256" key="6">
    <source>
        <dbReference type="ARBA" id="ARBA00023055"/>
    </source>
</evidence>
<keyword evidence="3" id="KW-0964">Secreted</keyword>
<dbReference type="InterPro" id="IPR011030">
    <property type="entry name" value="Lipovitellin_superhlx_dom"/>
</dbReference>
<keyword evidence="4 11" id="KW-0732">Signal</keyword>
<evidence type="ECO:0000259" key="13">
    <source>
        <dbReference type="PROSITE" id="PS51233"/>
    </source>
</evidence>
<feature type="signal peptide" evidence="11">
    <location>
        <begin position="1"/>
        <end position="19"/>
    </location>
</feature>
<dbReference type="Pfam" id="PF08742">
    <property type="entry name" value="C8"/>
    <property type="match status" value="1"/>
</dbReference>
<keyword evidence="7" id="KW-1015">Disulfide bond</keyword>
<dbReference type="SUPFAM" id="SSF48431">
    <property type="entry name" value="Lipovitellin-phosvitin complex, superhelical domain"/>
    <property type="match status" value="1"/>
</dbReference>
<sequence>MRNSTFFIYFIGWIIGVLSSNPFIEEFTSCSPHICPEATKFRWPVGLAGEYDYRASVNSTMRGVTNNNTTLILTARVTLHVLAPCEHAITMDDVRLESSAVVENEEVQKELNDEEFVALIQKHPLRYSYNDGSIGLVCPTSGDPTWSVNIKKAVVSALQNTMVRLDLDHEDVERDITGDCPTTYQLDNVTSSGLVIVKRRDLNLCSNRFSRTSHIQSVGYQMKTSMPNIPLISSESECRQTVRTGQLVHVTCGEQHLLQPYSSGEAGVVTVTSQELQLVEHSTASVDQEKISVRSSLLYNHLPAKSAFGSKEDSLAKSEEILTSLCRNESEVGLKTASHFLQLIGHLRGMNHAQINSLYRLSPQICRHAQKFIGDALPVVSTTAAMIMMRDLMRSEEVSVQVANSWLLAIFFTPSVDLEMVEVASDFLSQKRPEVSVRSHLAVGAMIRQYCQQHKGCQDREQVLAIVDRLAEELGTDCSNESEQQEKLILVTLKSLANAGFATSKLLRKLNRCLLKRENPSRIKVAAIESFRRMSCDVNRGEIRAVFTDISEDSEVRIAAYRALMRCLSFKELELIFESLKSEPVNQVLSYVWTHLTNLQETSSAYHLEVQGLMADLHLQKKFSADARKFSKNMELSGFNPELHIGAVLDSDLVYSSLSYIPRSFAMNSTIEMFGESINLLEVGMRTEGLERFVESIFAPGGLFNGRTSALGQKKSKSQPEGELAEIADKFDAAGRFGSPMASFHMKIFGNEIDFVDLRMSDMRAIVQRLNENGPRQWISALAKKQTVDYSRTMNFLEGAYIVPTGLGLPLNLTATAVAAFNLQMETQVQLDKLFTEKKLDLALHIKPSGAITFDGAMLVDAVCVHQGLNIQTTLHTSTLIDTSLSVHGHSQVKAKVNMPKERMEIFNFETKVRFIHQNGDQHTESPIEMKREGAKKEEYNRCTGGGYYKGWETCAHLAYINSSAVGDAPYFPLTGPARMGLYVEKTDKSMTGYEFNFKFGSTRSDQKMLLEFDSPNSIVDRKMVLKLRRRISSGEIGFRLDIPGHRLRGKGMTWWDSSKKGVQLTLLKSSLTVLGVTALLERSADHHSVAYKPTFVVEFLSKSLISLTGSVKQAEVNSVLKRVIGMKLESPWIRLSLDSDATQSKPLYQSKIAIKHNLDELKERTLLLALESQLESDNYGGSLGHWMAVVDLDFTEKAHLIRAIRWNWKSSPVGNQLLFQTAMRPEDFGENVVFSIGYSTDFAYTDKSRSMNASAELRYPVMGVDLKLMVSHDSFHQGLKNFILIRYSPGREVRSLLDATGLPLFVTGRLTATWQLYLPSYQDPLSLALQLQLLPRNNRSITYASKFNVSATWQKSELATVLGQYTMVESYRSASMQHNVSLHVTSAGSSLATVQTLVELEQSGVKLLVQAKRNANDYNLELDYFVVSSNSYVERSLQTSLSYPGSVYSGRGTLGLGDRFQLSLGLHLDMLRDVQLELQGRSSNDSVVGEADVSWDAVRDPTRRLAFWFSSQRHLDTPEIDRHNVSAAVIYLANKVVLASLTEKTDGETLKSFRNNITISYGEDETLSLLSHVTTNKEDVEPSIKAVVFLHTPLHGWETSQATMSYRQGTGSLAGSASVQAGGEYLNVTLNSLSEFTGKLSVTADLVSSLDPIPDLELLLDHRGSEKESISSGSLVANDEKIFVELHLQNLSQVDLSRFVAKLNTSSTIQGYRSGGLYMEAMRNEEKVKSVISSRLEENGHDIVFEAVGGSEPFSALLTADQIQPPANKLTASLRLDPSTNGRNVQMEVFWPESRLALDGKFYIISANDFGVGMQISSSFNTIGDVGVIVKHSLKDGKIDSEASAAWLQKHPLAAKLVADVSSWYKFDALATLQLPLHRWYLTSVHVINDLDLDSRSISTSLSTILDDDKAYLTVNGSASDEEATTHVSAVVPMGHLRLLDVKGRLIKSSNGKHFIELLPSWQYEDAMSEQIEVIGELETGTDLTGHVKLTSPWSQPLTASVNHHQADTATISTLAASLGDHQINLKSDLTMSEENGYILFLNGNSTLEFLPETQVRASIMHVPNFNATFSMTAPEQIDLSTEADIWSENKFARFQSQTPLVWLPKTAEIRMDSEEDGSYQLSSDVALPNYPDHLILTGKMGMDEVDLDLKTPFQQIRTAQLHFQSGISDDGVQPQFSAVWNDHVVEAEATASLLEEETWPQSLDGSFKYLISDEPRVKGAISVVRDSNEDRMYKLEAELSSDQLDGSLSSKLFFGPLKYGIFYEVNGIQLTGEETGKIYFNLPASDVGKTSFKLDLKSHQTILQTLLLHIYYSQDEDGGKSTALKLDHPTIALECKGRLLLDSIEQVETSGLFSLRSQQMNLTRAFRLSHLTSTDSGKLGLGWNLGEYLGKYHTLIEYDNKLPENFDGLLLAGRDVFEDRSLPTDLNVGVDLDRRGSMGKGALTVELLETRYTVDADYSASLPYRASFRAVRRGGGRETSAEGSVSADKSLGQSGSSPETIWRTTANLTLPLKGYNRIDSWSIVRTQRRAFIFQGSTSIRPSSSFYSRTAHHLNASIDVSQLPEAIANLSYVSEGRSIFDRRQAAIALHTIYRKEKVGIVLSGDFPVGKYRIDATKIESDSENGAFINISTDQRAFREFIARYSIIGENDTALQSVFSCAHNNQTFIEGKYLQRQLMDNSRFHDILVNNSLYPFSANFSHFSEDDLIKLSFGCSSLNNINLTALISTKLTSTNTTSHFSTSLSLPQHKLRFQHSIARPHDASRMDWIRFRLSPQAYFGVQVHVNSTHSQKSKGGRCLLQLDLPTRSLALLSTADLSRSKSPHSLPGLRTGAKFQWDLIAKPERSVEAILEFEDISTPDKTHYNTSVTANLMEKPVVLQCELHRTQQKPLQLQAALRYSSMPESHVQFAYTVVNQNRGSKLDYTTTLYMAHPVTNFSVTGKGHLHVSTSAVSVSGKYTYTTRHEVSEQSEVNIDLNKKTGVFNAKMFLPSTLYEVKLVKVGPESRLLASEIPLDYRTPRSLTVRYNPDKPAATMEALYDTELGKRLHVDAGVLNPRHWRIHVFRRANRYQVDDLVLFVRLNHSHLFTSQARWRKRAVTELKDWIASSVGSHWRGFSQTVQKEWNAKSHLFVKDFESKLRQPLKYLRKEFDYEENDSVLSDYLTIKERTKAAYKDDVFFTKTILSYFYGEDDSVINAIFNRLSQWIDRLSDDMGFLSANTHDMLEKLIKYLQSLVTSTEASASRFSDTMIQFADHCNKWVRSTYLYASDQVQQVLSAVADQVSSWLILQLEQYRPQLLMLHHTVEAGIVRLTSGVINWINGEMNQSELFTWIRSLQGWIDQIYRDIQERDPITNIFDYTYKFLQWSYVYSGAADMLEEPLVWIQQKWANPTPLVANLKSTLSFMYDKVSSLWIQLGIKDALHSLLLRIYQGESVWSHTAIQNAQRSMHGKAIMEMKPEDGYISYTQLLPMPWYSLNQQPVWKDLPEVQTLRSYQVWAEESDWSIYDLVYYYWPGVNPYDWLPPFTGHAALSGSTQIVTFDGQLYSISSDCKYLLVADLLDNRFQVDVQFRSSEDLPKVITVHSGGHSVTIGRLDKFSIYIDDKESEAPASVGDLSVVRMGDVITVEVGRLLLVSCNQRADLCSIEITGWTFGRTGGLLGVYDNEPSSDAHTPDHLNAFPELFAASWALGSCDNGAVKIDRLAANNGLLGDSIPSHFNSQSVDGFCWGLLGDPRSEYRICHRLVDPSPYLMACIKSQVNGRCVAIQAYVMACQHKGMPLKVPNKCVRCNIRDEHVIEGKTVVVNNNEDSTEVVFIVEAKECNANITEPRAIRRLMSAIESALIDAGFVYTRYAVVAFGGSGSFSEPRALTVNGRVFNKAGNAVKAFSNIRTGRGNEDVFGALRFAAMLPFSAGVSRTFLLMICSRCLPQAMSFEHTTLANAFTENLVTLHVLIHNELEWSDDLVENNNNGGNSTELGLLGVDKDRVWTTRDADDFRGNTTLLSRVKPLQPLINLCEPLARMETKGSVFSLARFRPDPVTNRLRLRSLWGLLKVLGRRVALTAKPRPCEECECVTASDGTAYPLCYPCSGLLALDPDDDVVTEVGF</sequence>
<evidence type="ECO:0000313" key="14">
    <source>
        <dbReference type="EMBL" id="UEK51615.1"/>
    </source>
</evidence>
<evidence type="ECO:0000256" key="10">
    <source>
        <dbReference type="SAM" id="MobiDB-lite"/>
    </source>
</evidence>
<dbReference type="Gene3D" id="2.20.50.20">
    <property type="entry name" value="Lipovitellin. Chain A, domain 3"/>
    <property type="match status" value="1"/>
</dbReference>
<comment type="caution">
    <text evidence="9">Lacks conserved residue(s) required for the propagation of feature annotation.</text>
</comment>
<proteinExistence type="evidence at transcript level"/>
<dbReference type="SMART" id="SM00638">
    <property type="entry name" value="LPD_N"/>
    <property type="match status" value="1"/>
</dbReference>
<evidence type="ECO:0000256" key="5">
    <source>
        <dbReference type="ARBA" id="ARBA00022761"/>
    </source>
</evidence>
<dbReference type="GO" id="GO:0005319">
    <property type="term" value="F:lipid transporter activity"/>
    <property type="evidence" value="ECO:0007669"/>
    <property type="project" value="InterPro"/>
</dbReference>
<dbReference type="Pfam" id="PF01347">
    <property type="entry name" value="Vitellogenin_N"/>
    <property type="match status" value="1"/>
</dbReference>
<dbReference type="InterPro" id="IPR001846">
    <property type="entry name" value="VWF_type-D"/>
</dbReference>
<dbReference type="Gene3D" id="2.20.80.10">
    <property type="entry name" value="Lipovitellin-phosvitin complex, chain A, domain 4"/>
    <property type="match status" value="1"/>
</dbReference>
<dbReference type="GO" id="GO:0045735">
    <property type="term" value="F:nutrient reservoir activity"/>
    <property type="evidence" value="ECO:0007669"/>
    <property type="project" value="UniProtKB-KW"/>
</dbReference>
<dbReference type="InterPro" id="IPR009454">
    <property type="entry name" value="Lipid_transpt_open_b-sht"/>
</dbReference>
<organism evidence="14">
    <name type="scientific">Parasacculina yatsui</name>
    <dbReference type="NCBI Taxonomy" id="2836420"/>
    <lineage>
        <taxon>Eukaryota</taxon>
        <taxon>Metazoa</taxon>
        <taxon>Ecdysozoa</taxon>
        <taxon>Arthropoda</taxon>
        <taxon>Crustacea</taxon>
        <taxon>Multicrustacea</taxon>
        <taxon>Cirripedia</taxon>
        <taxon>Rhizocephala</taxon>
        <taxon>Polyascidae</taxon>
        <taxon>Parasacculina</taxon>
    </lineage>
</organism>
<dbReference type="InterPro" id="IPR015816">
    <property type="entry name" value="Vitellinogen_b-sht_N"/>
</dbReference>
<evidence type="ECO:0000256" key="3">
    <source>
        <dbReference type="ARBA" id="ARBA00022525"/>
    </source>
</evidence>
<dbReference type="EMBL" id="MW292219">
    <property type="protein sequence ID" value="UEK51615.1"/>
    <property type="molecule type" value="mRNA"/>
</dbReference>
<dbReference type="PROSITE" id="PS51233">
    <property type="entry name" value="VWFD"/>
    <property type="match status" value="1"/>
</dbReference>
<dbReference type="Pfam" id="PF09172">
    <property type="entry name" value="Vit_open_b-sht"/>
    <property type="match status" value="1"/>
</dbReference>
<dbReference type="PANTHER" id="PTHR23345:SF15">
    <property type="entry name" value="VITELLOGENIN 1-RELATED"/>
    <property type="match status" value="1"/>
</dbReference>
<dbReference type="SMART" id="SM00832">
    <property type="entry name" value="C8"/>
    <property type="match status" value="1"/>
</dbReference>
<dbReference type="Pfam" id="PF06448">
    <property type="entry name" value="DUF1081"/>
    <property type="match status" value="1"/>
</dbReference>
<evidence type="ECO:0000256" key="11">
    <source>
        <dbReference type="SAM" id="SignalP"/>
    </source>
</evidence>
<evidence type="ECO:0000256" key="8">
    <source>
        <dbReference type="ARBA" id="ARBA00023180"/>
    </source>
</evidence>
<keyword evidence="8" id="KW-0325">Glycoprotein</keyword>
<keyword evidence="2" id="KW-0813">Transport</keyword>
<dbReference type="InterPro" id="IPR001747">
    <property type="entry name" value="Vitellogenin_N"/>
</dbReference>
<evidence type="ECO:0000256" key="9">
    <source>
        <dbReference type="PROSITE-ProRule" id="PRU00557"/>
    </source>
</evidence>
<evidence type="ECO:0000256" key="2">
    <source>
        <dbReference type="ARBA" id="ARBA00022448"/>
    </source>
</evidence>
<keyword evidence="6" id="KW-0445">Lipid transport</keyword>
<protein>
    <submittedName>
        <fullName evidence="14">MTTP-like protein 2</fullName>
    </submittedName>
</protein>
<dbReference type="InterPro" id="IPR015817">
    <property type="entry name" value="Vitellinogen_open_b-sht_sub1"/>
</dbReference>
<dbReference type="SMART" id="SM01169">
    <property type="entry name" value="DUF1943"/>
    <property type="match status" value="1"/>
</dbReference>
<feature type="region of interest" description="Disordered" evidence="10">
    <location>
        <begin position="2475"/>
        <end position="2500"/>
    </location>
</feature>
<dbReference type="GO" id="GO:0005576">
    <property type="term" value="C:extracellular region"/>
    <property type="evidence" value="ECO:0007669"/>
    <property type="project" value="UniProtKB-SubCell"/>
</dbReference>
<dbReference type="Gene3D" id="2.30.230.10">
    <property type="entry name" value="Lipovitellin, beta-sheet shell regions, chain A"/>
    <property type="match status" value="1"/>
</dbReference>
<feature type="domain" description="VWFD" evidence="13">
    <location>
        <begin position="3526"/>
        <end position="3694"/>
    </location>
</feature>
<evidence type="ECO:0000259" key="12">
    <source>
        <dbReference type="PROSITE" id="PS51211"/>
    </source>
</evidence>
<dbReference type="PANTHER" id="PTHR23345">
    <property type="entry name" value="VITELLOGENIN-RELATED"/>
    <property type="match status" value="1"/>
</dbReference>
<dbReference type="Pfam" id="PF00094">
    <property type="entry name" value="VWD"/>
    <property type="match status" value="1"/>
</dbReference>
<dbReference type="InterPro" id="IPR015255">
    <property type="entry name" value="Vitellinogen_open_b-sht"/>
</dbReference>
<evidence type="ECO:0000256" key="1">
    <source>
        <dbReference type="ARBA" id="ARBA00004613"/>
    </source>
</evidence>
<accession>A0A8K1RF39</accession>
<feature type="domain" description="Vitellogenin" evidence="12">
    <location>
        <begin position="43"/>
        <end position="665"/>
    </location>
</feature>
<dbReference type="PROSITE" id="PS51211">
    <property type="entry name" value="VITELLOGENIN"/>
    <property type="match status" value="1"/>
</dbReference>
<dbReference type="InterPro" id="IPR015819">
    <property type="entry name" value="Lipid_transp_b-sht_shell"/>
</dbReference>
<evidence type="ECO:0000256" key="4">
    <source>
        <dbReference type="ARBA" id="ARBA00022729"/>
    </source>
</evidence>
<dbReference type="SMART" id="SM00216">
    <property type="entry name" value="VWD"/>
    <property type="match status" value="1"/>
</dbReference>